<name>A0A319DS63_9EURO</name>
<dbReference type="AlphaFoldDB" id="A0A319DS63"/>
<organism evidence="1 2">
    <name type="scientific">Aspergillus uvarum CBS 121591</name>
    <dbReference type="NCBI Taxonomy" id="1448315"/>
    <lineage>
        <taxon>Eukaryota</taxon>
        <taxon>Fungi</taxon>
        <taxon>Dikarya</taxon>
        <taxon>Ascomycota</taxon>
        <taxon>Pezizomycotina</taxon>
        <taxon>Eurotiomycetes</taxon>
        <taxon>Eurotiomycetidae</taxon>
        <taxon>Eurotiales</taxon>
        <taxon>Aspergillaceae</taxon>
        <taxon>Aspergillus</taxon>
        <taxon>Aspergillus subgen. Circumdati</taxon>
    </lineage>
</organism>
<dbReference type="Proteomes" id="UP000248340">
    <property type="component" value="Unassembled WGS sequence"/>
</dbReference>
<dbReference type="RefSeq" id="XP_025492242.1">
    <property type="nucleotide sequence ID" value="XM_025641500.1"/>
</dbReference>
<dbReference type="VEuPathDB" id="FungiDB:BO82DRAFT_73181"/>
<proteinExistence type="predicted"/>
<accession>A0A319DS63</accession>
<evidence type="ECO:0000313" key="2">
    <source>
        <dbReference type="Proteomes" id="UP000248340"/>
    </source>
</evidence>
<evidence type="ECO:0000313" key="1">
    <source>
        <dbReference type="EMBL" id="PYH82042.1"/>
    </source>
</evidence>
<reference evidence="1 2" key="1">
    <citation type="submission" date="2016-12" db="EMBL/GenBank/DDBJ databases">
        <title>The genomes of Aspergillus section Nigri reveals drivers in fungal speciation.</title>
        <authorList>
            <consortium name="DOE Joint Genome Institute"/>
            <person name="Vesth T.C."/>
            <person name="Nybo J."/>
            <person name="Theobald S."/>
            <person name="Brandl J."/>
            <person name="Frisvad J.C."/>
            <person name="Nielsen K.F."/>
            <person name="Lyhne E.K."/>
            <person name="Kogle M.E."/>
            <person name="Kuo A."/>
            <person name="Riley R."/>
            <person name="Clum A."/>
            <person name="Nolan M."/>
            <person name="Lipzen A."/>
            <person name="Salamov A."/>
            <person name="Henrissat B."/>
            <person name="Wiebenga A."/>
            <person name="De Vries R.P."/>
            <person name="Grigoriev I.V."/>
            <person name="Mortensen U.H."/>
            <person name="Andersen M.R."/>
            <person name="Baker S.E."/>
        </authorList>
    </citation>
    <scope>NUCLEOTIDE SEQUENCE [LARGE SCALE GENOMIC DNA]</scope>
    <source>
        <strain evidence="1 2">CBS 121591</strain>
    </source>
</reference>
<dbReference type="GeneID" id="37144242"/>
<gene>
    <name evidence="1" type="ORF">BO82DRAFT_73181</name>
</gene>
<keyword evidence="2" id="KW-1185">Reference proteome</keyword>
<dbReference type="EMBL" id="KZ821698">
    <property type="protein sequence ID" value="PYH82042.1"/>
    <property type="molecule type" value="Genomic_DNA"/>
</dbReference>
<sequence>MHGTWKTVPFSSARLSPYVPQKYWPYTEYTMAAEPFHIVSYYSQTTVSSLSAVSLFKKWLIATLQPFAAYF</sequence>
<protein>
    <submittedName>
        <fullName evidence="1">Uncharacterized protein</fullName>
    </submittedName>
</protein>